<evidence type="ECO:0000313" key="3">
    <source>
        <dbReference type="EMBL" id="VDN52992.1"/>
    </source>
</evidence>
<dbReference type="AlphaFoldDB" id="A0A0N4UMX4"/>
<dbReference type="WBParaSite" id="DME_0000922801-mRNA-1">
    <property type="protein sequence ID" value="DME_0000922801-mRNA-1"/>
    <property type="gene ID" value="DME_0000922801"/>
</dbReference>
<feature type="chain" id="PRO_5041079484" evidence="1">
    <location>
        <begin position="19"/>
        <end position="171"/>
    </location>
</feature>
<evidence type="ECO:0000313" key="4">
    <source>
        <dbReference type="Proteomes" id="UP000038040"/>
    </source>
</evidence>
<dbReference type="InterPro" id="IPR054450">
    <property type="entry name" value="TIL-like_dom"/>
</dbReference>
<organism evidence="4 6">
    <name type="scientific">Dracunculus medinensis</name>
    <name type="common">Guinea worm</name>
    <dbReference type="NCBI Taxonomy" id="318479"/>
    <lineage>
        <taxon>Eukaryota</taxon>
        <taxon>Metazoa</taxon>
        <taxon>Ecdysozoa</taxon>
        <taxon>Nematoda</taxon>
        <taxon>Chromadorea</taxon>
        <taxon>Rhabditida</taxon>
        <taxon>Spirurina</taxon>
        <taxon>Dracunculoidea</taxon>
        <taxon>Dracunculidae</taxon>
        <taxon>Dracunculus</taxon>
    </lineage>
</organism>
<reference evidence="3 5" key="2">
    <citation type="submission" date="2018-11" db="EMBL/GenBank/DDBJ databases">
        <authorList>
            <consortium name="Pathogen Informatics"/>
        </authorList>
    </citation>
    <scope>NUCLEOTIDE SEQUENCE [LARGE SCALE GENOMIC DNA]</scope>
</reference>
<feature type="domain" description="TIL-like" evidence="2">
    <location>
        <begin position="31"/>
        <end position="77"/>
    </location>
</feature>
<accession>A0A0N4UMX4</accession>
<evidence type="ECO:0000313" key="5">
    <source>
        <dbReference type="Proteomes" id="UP000274756"/>
    </source>
</evidence>
<protein>
    <submittedName>
        <fullName evidence="6">Conserved secreted protein</fullName>
    </submittedName>
</protein>
<proteinExistence type="predicted"/>
<gene>
    <name evidence="3" type="ORF">DME_LOCUS2965</name>
</gene>
<sequence length="171" mass="19353">MVILTIALALLYSVGNSCTRIYDEFCTQTNSECGHNMVYKTVERLIYTDEILNLETCIQECKCISDEYVQTDGQCIKQNNIPVRNETERISEILPKHCAGRLCALDEEISDTLCSLTGQKCGTNMVFKTVRQSLRMRLGMLSSTVCIQQCTCVNDYVKKDGQCIKQDRVPI</sequence>
<evidence type="ECO:0000256" key="1">
    <source>
        <dbReference type="SAM" id="SignalP"/>
    </source>
</evidence>
<dbReference type="Proteomes" id="UP000274756">
    <property type="component" value="Unassembled WGS sequence"/>
</dbReference>
<evidence type="ECO:0000259" key="2">
    <source>
        <dbReference type="Pfam" id="PF22897"/>
    </source>
</evidence>
<feature type="domain" description="TIL-like" evidence="2">
    <location>
        <begin position="117"/>
        <end position="165"/>
    </location>
</feature>
<dbReference type="Proteomes" id="UP000038040">
    <property type="component" value="Unplaced"/>
</dbReference>
<keyword evidence="1" id="KW-0732">Signal</keyword>
<dbReference type="Pfam" id="PF22897">
    <property type="entry name" value="TIL_2"/>
    <property type="match status" value="2"/>
</dbReference>
<feature type="signal peptide" evidence="1">
    <location>
        <begin position="1"/>
        <end position="18"/>
    </location>
</feature>
<reference evidence="6" key="1">
    <citation type="submission" date="2017-02" db="UniProtKB">
        <authorList>
            <consortium name="WormBaseParasite"/>
        </authorList>
    </citation>
    <scope>IDENTIFICATION</scope>
</reference>
<dbReference type="EMBL" id="UYYG01000093">
    <property type="protein sequence ID" value="VDN52992.1"/>
    <property type="molecule type" value="Genomic_DNA"/>
</dbReference>
<keyword evidence="5" id="KW-1185">Reference proteome</keyword>
<evidence type="ECO:0000313" key="6">
    <source>
        <dbReference type="WBParaSite" id="DME_0000922801-mRNA-1"/>
    </source>
</evidence>
<name>A0A0N4UMX4_DRAME</name>